<keyword evidence="6" id="KW-1133">Transmembrane helix</keyword>
<evidence type="ECO:0000256" key="6">
    <source>
        <dbReference type="SAM" id="Phobius"/>
    </source>
</evidence>
<dbReference type="CDD" id="cd11386">
    <property type="entry name" value="MCP_signal"/>
    <property type="match status" value="1"/>
</dbReference>
<dbReference type="InterPro" id="IPR004089">
    <property type="entry name" value="MCPsignal_dom"/>
</dbReference>
<evidence type="ECO:0000259" key="7">
    <source>
        <dbReference type="PROSITE" id="PS50111"/>
    </source>
</evidence>
<keyword evidence="2" id="KW-0488">Methylation</keyword>
<evidence type="ECO:0000256" key="3">
    <source>
        <dbReference type="ARBA" id="ARBA00029447"/>
    </source>
</evidence>
<evidence type="ECO:0000256" key="1">
    <source>
        <dbReference type="ARBA" id="ARBA00004370"/>
    </source>
</evidence>
<evidence type="ECO:0000256" key="5">
    <source>
        <dbReference type="SAM" id="Coils"/>
    </source>
</evidence>
<dbReference type="GO" id="GO:0006935">
    <property type="term" value="P:chemotaxis"/>
    <property type="evidence" value="ECO:0007669"/>
    <property type="project" value="TreeGrafter"/>
</dbReference>
<dbReference type="InterPro" id="IPR047347">
    <property type="entry name" value="YvaQ-like_sensor"/>
</dbReference>
<sequence length="526" mass="55842">MRLNNYKVGTRLGGSIWVLLLLMGAMMGASLWGVAQMRAAQHHLGDSLRRVALTTEWRGVLDSHLEAVSAFLRGSDPQEQQRLLAKFAAQTKRSNEIRANLEKYASAAGERALADIWPAMDNYRQARAQAAEIKSRNDPADMARLDALVNEQLRPMMQAYIDRVGDYGDMARGQADLAGEQAEYASNLVRALLFAFGLTALVLGGLLGWLVTRSIVRPISYAVKIAETVAAGDLTLRIDVQGKDETGRLLLALRDMNARLASTVAGIRVGAENISSASNQIAAGNIDLSARTEEQAASLEQTAASMEELASTVRQNADNALQANQLTSSASEVALRGGKVVADVVHTMQDITASSGKIAEIVAVIDGIAFQTNILALNAAVEAARAGEQGKGFAVVAAEVRSLAQRSASAAKEIKHLIEDSVSKVGMGARQVENAGATMRDIVNSVRRVSDIMGEITAASAEQSIGIEQVNQAVSQMDANTQQNAAMVEQAAAASGAMQEQARELLGSVSAFKLGRTPVRAPLALV</sequence>
<dbReference type="SMART" id="SM00283">
    <property type="entry name" value="MA"/>
    <property type="match status" value="1"/>
</dbReference>
<evidence type="ECO:0000256" key="4">
    <source>
        <dbReference type="PROSITE-ProRule" id="PRU00284"/>
    </source>
</evidence>
<organism evidence="9 10">
    <name type="scientific">Bordetella avium (strain 197N)</name>
    <dbReference type="NCBI Taxonomy" id="360910"/>
    <lineage>
        <taxon>Bacteria</taxon>
        <taxon>Pseudomonadati</taxon>
        <taxon>Pseudomonadota</taxon>
        <taxon>Betaproteobacteria</taxon>
        <taxon>Burkholderiales</taxon>
        <taxon>Alcaligenaceae</taxon>
        <taxon>Bordetella</taxon>
    </lineage>
</organism>
<dbReference type="HOGENOM" id="CLU_000445_107_16_4"/>
<dbReference type="EMBL" id="AM167904">
    <property type="protein sequence ID" value="CAJ48366.1"/>
    <property type="molecule type" value="Genomic_DNA"/>
</dbReference>
<dbReference type="GO" id="GO:0007165">
    <property type="term" value="P:signal transduction"/>
    <property type="evidence" value="ECO:0007669"/>
    <property type="project" value="UniProtKB-KW"/>
</dbReference>
<feature type="domain" description="Methyl-accepting transducer" evidence="7">
    <location>
        <begin position="270"/>
        <end position="499"/>
    </location>
</feature>
<name>Q2KWV8_BORA1</name>
<dbReference type="GO" id="GO:0005886">
    <property type="term" value="C:plasma membrane"/>
    <property type="evidence" value="ECO:0007669"/>
    <property type="project" value="TreeGrafter"/>
</dbReference>
<dbReference type="CDD" id="cd19411">
    <property type="entry name" value="MCP2201-like_sensor"/>
    <property type="match status" value="1"/>
</dbReference>
<keyword evidence="10" id="KW-1185">Reference proteome</keyword>
<feature type="transmembrane region" description="Helical" evidence="6">
    <location>
        <begin position="191"/>
        <end position="211"/>
    </location>
</feature>
<comment type="subcellular location">
    <subcellularLocation>
        <location evidence="1">Membrane</location>
    </subcellularLocation>
</comment>
<protein>
    <submittedName>
        <fullName evidence="9">Methyl-accepting chemotaxis protein</fullName>
    </submittedName>
</protein>
<dbReference type="InterPro" id="IPR003660">
    <property type="entry name" value="HAMP_dom"/>
</dbReference>
<dbReference type="eggNOG" id="COG0840">
    <property type="taxonomic scope" value="Bacteria"/>
</dbReference>
<dbReference type="SMART" id="SM00304">
    <property type="entry name" value="HAMP"/>
    <property type="match status" value="1"/>
</dbReference>
<dbReference type="Proteomes" id="UP000001977">
    <property type="component" value="Chromosome"/>
</dbReference>
<evidence type="ECO:0000313" key="9">
    <source>
        <dbReference type="EMBL" id="CAJ48366.1"/>
    </source>
</evidence>
<dbReference type="STRING" id="360910.BAV0753"/>
<dbReference type="SUPFAM" id="SSF58104">
    <property type="entry name" value="Methyl-accepting chemotaxis protein (MCP) signaling domain"/>
    <property type="match status" value="1"/>
</dbReference>
<dbReference type="FunFam" id="1.10.287.950:FF:000001">
    <property type="entry name" value="Methyl-accepting chemotaxis sensory transducer"/>
    <property type="match status" value="1"/>
</dbReference>
<dbReference type="CDD" id="cd06225">
    <property type="entry name" value="HAMP"/>
    <property type="match status" value="1"/>
</dbReference>
<evidence type="ECO:0000256" key="2">
    <source>
        <dbReference type="ARBA" id="ARBA00022481"/>
    </source>
</evidence>
<keyword evidence="6" id="KW-0472">Membrane</keyword>
<dbReference type="Gene3D" id="1.10.287.950">
    <property type="entry name" value="Methyl-accepting chemotaxis protein"/>
    <property type="match status" value="1"/>
</dbReference>
<dbReference type="KEGG" id="bav:BAV0753"/>
<dbReference type="OrthoDB" id="9806477at2"/>
<dbReference type="RefSeq" id="WP_012416449.1">
    <property type="nucleotide sequence ID" value="NC_010645.1"/>
</dbReference>
<dbReference type="Pfam" id="PF00672">
    <property type="entry name" value="HAMP"/>
    <property type="match status" value="1"/>
</dbReference>
<feature type="transmembrane region" description="Helical" evidence="6">
    <location>
        <begin position="12"/>
        <end position="34"/>
    </location>
</feature>
<evidence type="ECO:0000259" key="8">
    <source>
        <dbReference type="PROSITE" id="PS50885"/>
    </source>
</evidence>
<dbReference type="InterPro" id="IPR051310">
    <property type="entry name" value="MCP_chemotaxis"/>
</dbReference>
<dbReference type="PANTHER" id="PTHR43531:SF14">
    <property type="entry name" value="METHYL-ACCEPTING CHEMOTAXIS PROTEIN I-RELATED"/>
    <property type="match status" value="1"/>
</dbReference>
<reference evidence="9 10" key="1">
    <citation type="journal article" date="2006" name="J. Bacteriol.">
        <title>Comparison of the genome sequence of the poultry pathogen Bordetella avium with those of B. bronchiseptica, B. pertussis, and B. parapertussis reveals extensive diversity in surface structures associated with host interaction.</title>
        <authorList>
            <person name="Sebaihia M."/>
            <person name="Preston A."/>
            <person name="Maskell D.J."/>
            <person name="Kuzmiak H."/>
            <person name="Connell T.D."/>
            <person name="King N.D."/>
            <person name="Orndorff P.E."/>
            <person name="Miyamoto D.M."/>
            <person name="Thomson N.R."/>
            <person name="Harris D."/>
            <person name="Goble A."/>
            <person name="Lord A."/>
            <person name="Murphy L."/>
            <person name="Quail M.A."/>
            <person name="Rutter S."/>
            <person name="Squares R."/>
            <person name="Squares S."/>
            <person name="Woodward J."/>
            <person name="Parkhill J."/>
            <person name="Temple L.M."/>
        </authorList>
    </citation>
    <scope>NUCLEOTIDE SEQUENCE [LARGE SCALE GENOMIC DNA]</scope>
    <source>
        <strain evidence="9 10">197N</strain>
    </source>
</reference>
<dbReference type="PANTHER" id="PTHR43531">
    <property type="entry name" value="PROTEIN ICFG"/>
    <property type="match status" value="1"/>
</dbReference>
<gene>
    <name evidence="9" type="ordered locus">BAV0753</name>
</gene>
<keyword evidence="6" id="KW-0812">Transmembrane</keyword>
<accession>Q2KWV8</accession>
<dbReference type="PROSITE" id="PS50111">
    <property type="entry name" value="CHEMOTAXIS_TRANSDUC_2"/>
    <property type="match status" value="1"/>
</dbReference>
<keyword evidence="4" id="KW-0807">Transducer</keyword>
<dbReference type="Pfam" id="PF00015">
    <property type="entry name" value="MCPsignal"/>
    <property type="match status" value="1"/>
</dbReference>
<feature type="coiled-coil region" evidence="5">
    <location>
        <begin position="289"/>
        <end position="316"/>
    </location>
</feature>
<proteinExistence type="inferred from homology"/>
<dbReference type="GO" id="GO:0004888">
    <property type="term" value="F:transmembrane signaling receptor activity"/>
    <property type="evidence" value="ECO:0007669"/>
    <property type="project" value="TreeGrafter"/>
</dbReference>
<comment type="similarity">
    <text evidence="3">Belongs to the methyl-accepting chemotaxis (MCP) protein family.</text>
</comment>
<feature type="domain" description="HAMP" evidence="8">
    <location>
        <begin position="213"/>
        <end position="265"/>
    </location>
</feature>
<dbReference type="AlphaFoldDB" id="Q2KWV8"/>
<dbReference type="PROSITE" id="PS50885">
    <property type="entry name" value="HAMP"/>
    <property type="match status" value="1"/>
</dbReference>
<keyword evidence="5" id="KW-0175">Coiled coil</keyword>
<evidence type="ECO:0000313" key="10">
    <source>
        <dbReference type="Proteomes" id="UP000001977"/>
    </source>
</evidence>